<organism evidence="5 6">
    <name type="scientific">Methylobacterium mesophilicum SR1.6/6</name>
    <dbReference type="NCBI Taxonomy" id="908290"/>
    <lineage>
        <taxon>Bacteria</taxon>
        <taxon>Pseudomonadati</taxon>
        <taxon>Pseudomonadota</taxon>
        <taxon>Alphaproteobacteria</taxon>
        <taxon>Hyphomicrobiales</taxon>
        <taxon>Methylobacteriaceae</taxon>
        <taxon>Methylobacterium</taxon>
    </lineage>
</organism>
<dbReference type="InterPro" id="IPR009057">
    <property type="entry name" value="Homeodomain-like_sf"/>
</dbReference>
<dbReference type="RefSeq" id="WP_010686673.1">
    <property type="nucleotide sequence ID" value="NZ_CP043538.1"/>
</dbReference>
<reference evidence="5 6" key="2">
    <citation type="journal article" date="2013" name="Genome Announc.">
        <title>Draft Genome Sequence of Methylobacterium mesophilicum Strain SR1.6/6, Isolated from Citrus sinensis.</title>
        <authorList>
            <person name="Marinho Almeida D."/>
            <person name="Dini-Andreote F."/>
            <person name="Camargo Neves A.A."/>
            <person name="Juca Ramos R.T."/>
            <person name="Andreote F.D."/>
            <person name="Carneiro A.R."/>
            <person name="Oliveira de Souza Lima A."/>
            <person name="Caracciolo Gomes de Sa P.H."/>
            <person name="Ribeiro Barbosa M.S."/>
            <person name="Araujo W.L."/>
            <person name="Silva A."/>
        </authorList>
    </citation>
    <scope>NUCLEOTIDE SEQUENCE [LARGE SCALE GENOMIC DNA]</scope>
    <source>
        <strain evidence="5 6">SR1.6/6</strain>
    </source>
</reference>
<dbReference type="GO" id="GO:0003700">
    <property type="term" value="F:DNA-binding transcription factor activity"/>
    <property type="evidence" value="ECO:0007669"/>
    <property type="project" value="InterPro"/>
</dbReference>
<dbReference type="GO" id="GO:0000976">
    <property type="term" value="F:transcription cis-regulatory region binding"/>
    <property type="evidence" value="ECO:0007669"/>
    <property type="project" value="TreeGrafter"/>
</dbReference>
<keyword evidence="2" id="KW-0238">DNA-binding</keyword>
<evidence type="ECO:0000256" key="1">
    <source>
        <dbReference type="ARBA" id="ARBA00023015"/>
    </source>
</evidence>
<feature type="domain" description="HTH araC/xylS-type" evidence="4">
    <location>
        <begin position="245"/>
        <end position="341"/>
    </location>
</feature>
<dbReference type="PANTHER" id="PTHR47894">
    <property type="entry name" value="HTH-TYPE TRANSCRIPTIONAL REGULATOR GADX"/>
    <property type="match status" value="1"/>
</dbReference>
<dbReference type="GO" id="GO:0005829">
    <property type="term" value="C:cytosol"/>
    <property type="evidence" value="ECO:0007669"/>
    <property type="project" value="TreeGrafter"/>
</dbReference>
<evidence type="ECO:0000313" key="6">
    <source>
        <dbReference type="Proteomes" id="UP000012488"/>
    </source>
</evidence>
<evidence type="ECO:0000259" key="4">
    <source>
        <dbReference type="PROSITE" id="PS01124"/>
    </source>
</evidence>
<dbReference type="InterPro" id="IPR032687">
    <property type="entry name" value="AraC-type_N"/>
</dbReference>
<dbReference type="SMART" id="SM00342">
    <property type="entry name" value="HTH_ARAC"/>
    <property type="match status" value="1"/>
</dbReference>
<dbReference type="AlphaFoldDB" id="A0A6B9FNU4"/>
<dbReference type="InterPro" id="IPR018060">
    <property type="entry name" value="HTH_AraC"/>
</dbReference>
<evidence type="ECO:0000256" key="3">
    <source>
        <dbReference type="ARBA" id="ARBA00023163"/>
    </source>
</evidence>
<dbReference type="PROSITE" id="PS01124">
    <property type="entry name" value="HTH_ARAC_FAMILY_2"/>
    <property type="match status" value="1"/>
</dbReference>
<name>A0A6B9FNU4_9HYPH</name>
<gene>
    <name evidence="5" type="ORF">MMSR116_17035</name>
</gene>
<dbReference type="PANTHER" id="PTHR47894:SF1">
    <property type="entry name" value="HTH-TYPE TRANSCRIPTIONAL REGULATOR VQSM"/>
    <property type="match status" value="1"/>
</dbReference>
<dbReference type="Pfam" id="PF12625">
    <property type="entry name" value="Arabinose_bd"/>
    <property type="match status" value="1"/>
</dbReference>
<dbReference type="Gene3D" id="1.10.10.60">
    <property type="entry name" value="Homeodomain-like"/>
    <property type="match status" value="1"/>
</dbReference>
<reference evidence="5 6" key="1">
    <citation type="journal article" date="2012" name="Genet. Mol. Biol.">
        <title>Analysis of 16S rRNA and mxaF genes revealing insights into Methylobacterium niche-specific plant association.</title>
        <authorList>
            <person name="Dourado M.N."/>
            <person name="Andreote F.D."/>
            <person name="Dini-Andreote F."/>
            <person name="Conti R."/>
            <person name="Araujo J.M."/>
            <person name="Araujo W.L."/>
        </authorList>
    </citation>
    <scope>NUCLEOTIDE SEQUENCE [LARGE SCALE GENOMIC DNA]</scope>
    <source>
        <strain evidence="5 6">SR1.6/6</strain>
    </source>
</reference>
<evidence type="ECO:0000256" key="2">
    <source>
        <dbReference type="ARBA" id="ARBA00023125"/>
    </source>
</evidence>
<dbReference type="Pfam" id="PF12833">
    <property type="entry name" value="HTH_18"/>
    <property type="match status" value="1"/>
</dbReference>
<proteinExistence type="predicted"/>
<dbReference type="EMBL" id="CP043538">
    <property type="protein sequence ID" value="QGY03406.1"/>
    <property type="molecule type" value="Genomic_DNA"/>
</dbReference>
<accession>A0A6B9FNU4</accession>
<sequence length="341" mass="38435">MLKKVPLPSERIYAPYKIAALVEVLGEQGILPEACLRDTGVDADKIHDASALTSVRQYVAVCRNALRLTQDPSTPFQVGARLHLSAYGMYGYALMSCLSLRDYFNLGVKYHLLATPTLTIAWQEYPDAAVWTFPDEFVFAPSGDVRQFLIEQQFTQQVTHLQDVAGRPCPPTLARFSYPKPDHASIYEEYLHCPCLFDQENCELRYDSDILDQKPQLAHRLTSFMFQDACDNLIGKAKASAGVAGEVYQILMRSPGVFPDMEDVARAMHMTSRTLRRRLNDEAVSFTAIVDDFHRAVAMEYVAKTKLSYDDIAVLVGFSDVANFRRAFKRWTGKNPGELRA</sequence>
<dbReference type="OrthoDB" id="9805730at2"/>
<keyword evidence="3" id="KW-0804">Transcription</keyword>
<evidence type="ECO:0000313" key="5">
    <source>
        <dbReference type="EMBL" id="QGY03406.1"/>
    </source>
</evidence>
<dbReference type="KEGG" id="mmes:MMSR116_17035"/>
<dbReference type="Proteomes" id="UP000012488">
    <property type="component" value="Chromosome"/>
</dbReference>
<protein>
    <submittedName>
        <fullName evidence="5">AraC family transcriptional regulator</fullName>
    </submittedName>
</protein>
<dbReference type="SUPFAM" id="SSF46689">
    <property type="entry name" value="Homeodomain-like"/>
    <property type="match status" value="1"/>
</dbReference>
<keyword evidence="1" id="KW-0805">Transcription regulation</keyword>